<proteinExistence type="predicted"/>
<feature type="region of interest" description="Disordered" evidence="1">
    <location>
        <begin position="292"/>
        <end position="335"/>
    </location>
</feature>
<protein>
    <recommendedName>
        <fullName evidence="4">Peptidase aspartic putative domain-containing protein</fullName>
    </recommendedName>
</protein>
<dbReference type="EMBL" id="JBEDNZ010000016">
    <property type="protein sequence ID" value="KAL0822345.1"/>
    <property type="molecule type" value="Genomic_DNA"/>
</dbReference>
<accession>A0ABD0SR63</accession>
<feature type="compositionally biased region" description="Low complexity" evidence="1">
    <location>
        <begin position="322"/>
        <end position="335"/>
    </location>
</feature>
<name>A0ABD0SR63_LOXSC</name>
<dbReference type="PANTHER" id="PTHR47331">
    <property type="entry name" value="PHD-TYPE DOMAIN-CONTAINING PROTEIN"/>
    <property type="match status" value="1"/>
</dbReference>
<dbReference type="AlphaFoldDB" id="A0ABD0SR63"/>
<dbReference type="Gene3D" id="2.40.70.10">
    <property type="entry name" value="Acid Proteases"/>
    <property type="match status" value="1"/>
</dbReference>
<dbReference type="Pfam" id="PF03564">
    <property type="entry name" value="DUF1759"/>
    <property type="match status" value="1"/>
</dbReference>
<dbReference type="InterPro" id="IPR005312">
    <property type="entry name" value="DUF1759"/>
</dbReference>
<evidence type="ECO:0000313" key="3">
    <source>
        <dbReference type="Proteomes" id="UP001549921"/>
    </source>
</evidence>
<organism evidence="2 3">
    <name type="scientific">Loxostege sticticalis</name>
    <name type="common">Beet webworm moth</name>
    <dbReference type="NCBI Taxonomy" id="481309"/>
    <lineage>
        <taxon>Eukaryota</taxon>
        <taxon>Metazoa</taxon>
        <taxon>Ecdysozoa</taxon>
        <taxon>Arthropoda</taxon>
        <taxon>Hexapoda</taxon>
        <taxon>Insecta</taxon>
        <taxon>Pterygota</taxon>
        <taxon>Neoptera</taxon>
        <taxon>Endopterygota</taxon>
        <taxon>Lepidoptera</taxon>
        <taxon>Glossata</taxon>
        <taxon>Ditrysia</taxon>
        <taxon>Pyraloidea</taxon>
        <taxon>Crambidae</taxon>
        <taxon>Pyraustinae</taxon>
        <taxon>Loxostege</taxon>
    </lineage>
</organism>
<dbReference type="InterPro" id="IPR021109">
    <property type="entry name" value="Peptidase_aspartic_dom_sf"/>
</dbReference>
<sequence>MFYESFKSNVHENQQLNDSQRVQYLVGRLTNNALRVTAGIVPTGDTYRDIWNSLVKKFQDKRALGTHYINNILDMKACNNTVNSLDAFIEKYSASIAALKQLDIHDLADFILFHCGLRKIDTQTVQAFELSVRSKEIPTYHDLISFVQDQVKILERSNNQSSHSNSRAFNSSNVPSATTTKYPGTFSKTFIANDVLTHAALSCCVYCNKPEHTQLYNCPQFKSLGTPQMKFDVIKSKRGCVNCLGMSHTVSNCNSSSVCKICEKRHHTLLHFEKGNTLARAHTAQICRCQSSAPPRSSNERVAAAVSSTPGIEESNPRSVHNTSNNTSPNNNASLSLCSKLKPNANVLLSTAQVYATSRNAKNNKINIRSLIDNGSQNNLISVDCCRKLNLTINTLNDSYVSGVGSSSRPIHGYVNVEIQSRVYPNNKYNIQALVVDTITDQLPTHFIEKHNMTHLDGLPLADPTWNIPGNIDLLLGAQLFPYIYLGNRVESGSRAPPALLSVFGYVLMGDYPNADTIQASFSALAIHHIEQKSCKLEEISFEQSLFPQGTECENTSSVNKVDEIERSNTLFRYLPVGKSMSRVILVPVLIANSWPLRESWKLNLLFR</sequence>
<comment type="caution">
    <text evidence="2">The sequence shown here is derived from an EMBL/GenBank/DDBJ whole genome shotgun (WGS) entry which is preliminary data.</text>
</comment>
<dbReference type="PANTHER" id="PTHR47331:SF5">
    <property type="entry name" value="RIBONUCLEASE H"/>
    <property type="match status" value="1"/>
</dbReference>
<evidence type="ECO:0000256" key="1">
    <source>
        <dbReference type="SAM" id="MobiDB-lite"/>
    </source>
</evidence>
<gene>
    <name evidence="2" type="ORF">ABMA28_004442</name>
</gene>
<dbReference type="Proteomes" id="UP001549921">
    <property type="component" value="Unassembled WGS sequence"/>
</dbReference>
<evidence type="ECO:0000313" key="2">
    <source>
        <dbReference type="EMBL" id="KAL0822345.1"/>
    </source>
</evidence>
<reference evidence="2 3" key="1">
    <citation type="submission" date="2024-06" db="EMBL/GenBank/DDBJ databases">
        <title>A chromosome-level genome assembly of beet webworm, Loxostege sticticalis.</title>
        <authorList>
            <person name="Zhang Y."/>
        </authorList>
    </citation>
    <scope>NUCLEOTIDE SEQUENCE [LARGE SCALE GENOMIC DNA]</scope>
    <source>
        <strain evidence="2">AQ028</strain>
        <tissue evidence="2">Male pupae</tissue>
    </source>
</reference>
<evidence type="ECO:0008006" key="4">
    <source>
        <dbReference type="Google" id="ProtNLM"/>
    </source>
</evidence>